<dbReference type="SMART" id="SM00398">
    <property type="entry name" value="HMG"/>
    <property type="match status" value="1"/>
</dbReference>
<evidence type="ECO:0000256" key="3">
    <source>
        <dbReference type="SAM" id="MobiDB-lite"/>
    </source>
</evidence>
<feature type="compositionally biased region" description="Low complexity" evidence="3">
    <location>
        <begin position="455"/>
        <end position="466"/>
    </location>
</feature>
<feature type="region of interest" description="Disordered" evidence="3">
    <location>
        <begin position="306"/>
        <end position="508"/>
    </location>
</feature>
<dbReference type="Gene3D" id="1.10.30.10">
    <property type="entry name" value="High mobility group box domain"/>
    <property type="match status" value="1"/>
</dbReference>
<protein>
    <recommendedName>
        <fullName evidence="4">HMG box domain-containing protein</fullName>
    </recommendedName>
</protein>
<feature type="compositionally biased region" description="Basic and acidic residues" evidence="3">
    <location>
        <begin position="375"/>
        <end position="400"/>
    </location>
</feature>
<dbReference type="AlphaFoldDB" id="A0A0G4HJE3"/>
<dbReference type="GO" id="GO:0005634">
    <property type="term" value="C:nucleus"/>
    <property type="evidence" value="ECO:0007669"/>
    <property type="project" value="UniProtKB-UniRule"/>
</dbReference>
<feature type="region of interest" description="Disordered" evidence="3">
    <location>
        <begin position="521"/>
        <end position="543"/>
    </location>
</feature>
<evidence type="ECO:0000259" key="4">
    <source>
        <dbReference type="PROSITE" id="PS50118"/>
    </source>
</evidence>
<dbReference type="PROSITE" id="PS50118">
    <property type="entry name" value="HMG_BOX_2"/>
    <property type="match status" value="1"/>
</dbReference>
<evidence type="ECO:0000256" key="1">
    <source>
        <dbReference type="PROSITE-ProRule" id="PRU00267"/>
    </source>
</evidence>
<keyword evidence="1" id="KW-0238">DNA-binding</keyword>
<evidence type="ECO:0000256" key="2">
    <source>
        <dbReference type="SAM" id="Coils"/>
    </source>
</evidence>
<feature type="compositionally biased region" description="Low complexity" evidence="3">
    <location>
        <begin position="110"/>
        <end position="119"/>
    </location>
</feature>
<sequence length="543" mass="57386">MNGTGPVRQVVPPKRARTAFLFYSQARHREETSKRPQGEKCLSKDLARLIGEEWRALSDKSHWKKMEVDDRARFERETQLYKRALENLSDTARAQVEQDNRPARKKRRATAASSGSASAGAGGGGKSLSLSDGGGRVKQRLSKRDSTEEAEEEDGEGEPNENETSDAATLYQQQQQQQWTAAIYGAMQHSGALQQYQQQLQLQQQLQQQMQNQQTNASGAQAQQPMLGAYQLGNLIMPISDYASLFRWQQALFQQQQQVNAVAGGGAASSGSSLGQGQPSAPALDAAAQLAQQQWQQMLEMHRQQSIQQQQQQQQHLAASVGAQGSGGEGKEGEKGGAGGSASESLQPLSVDRTGNSQPPPPPALMGSVEQGEGEGQREQFEAKREEGIESADNKVKVEPTDLSSPLPSQPAEPIHTGSMSNPSGASAEGLSSGLPESGVGGLPVGGGVAGGGQSLYPSCSSSSSGIQGGGMVKREGQGGEGRVKAEEEGVEEGESVEGDGLRSRSALSGSSALQFLAPLCEDIDGDGGGGREGAGEDNRMMK</sequence>
<feature type="DNA-binding region" description="HMG box" evidence="1">
    <location>
        <begin position="13"/>
        <end position="82"/>
    </location>
</feature>
<organism evidence="5">
    <name type="scientific">Chromera velia CCMP2878</name>
    <dbReference type="NCBI Taxonomy" id="1169474"/>
    <lineage>
        <taxon>Eukaryota</taxon>
        <taxon>Sar</taxon>
        <taxon>Alveolata</taxon>
        <taxon>Colpodellida</taxon>
        <taxon>Chromeraceae</taxon>
        <taxon>Chromera</taxon>
    </lineage>
</organism>
<feature type="compositionally biased region" description="Basic and acidic residues" evidence="3">
    <location>
        <begin position="534"/>
        <end position="543"/>
    </location>
</feature>
<feature type="compositionally biased region" description="Gly residues" evidence="3">
    <location>
        <begin position="439"/>
        <end position="454"/>
    </location>
</feature>
<feature type="compositionally biased region" description="Low complexity" evidence="3">
    <location>
        <begin position="424"/>
        <end position="438"/>
    </location>
</feature>
<feature type="compositionally biased region" description="Gly residues" evidence="3">
    <location>
        <begin position="120"/>
        <end position="136"/>
    </location>
</feature>
<dbReference type="InterPro" id="IPR036910">
    <property type="entry name" value="HMG_box_dom_sf"/>
</dbReference>
<evidence type="ECO:0000313" key="5">
    <source>
        <dbReference type="EMBL" id="CEM44301.1"/>
    </source>
</evidence>
<accession>A0A0G4HJE3</accession>
<dbReference type="VEuPathDB" id="CryptoDB:Cvel_28239"/>
<feature type="compositionally biased region" description="Acidic residues" evidence="3">
    <location>
        <begin position="489"/>
        <end position="498"/>
    </location>
</feature>
<feature type="region of interest" description="Disordered" evidence="3">
    <location>
        <begin position="264"/>
        <end position="285"/>
    </location>
</feature>
<name>A0A0G4HJE3_9ALVE</name>
<feature type="coiled-coil region" evidence="2">
    <location>
        <begin position="193"/>
        <end position="223"/>
    </location>
</feature>
<feature type="domain" description="HMG box" evidence="4">
    <location>
        <begin position="13"/>
        <end position="82"/>
    </location>
</feature>
<dbReference type="Pfam" id="PF00505">
    <property type="entry name" value="HMG_box"/>
    <property type="match status" value="1"/>
</dbReference>
<feature type="compositionally biased region" description="Basic and acidic residues" evidence="3">
    <location>
        <begin position="473"/>
        <end position="488"/>
    </location>
</feature>
<gene>
    <name evidence="5" type="ORF">Cvel_28239</name>
</gene>
<keyword evidence="1" id="KW-0539">Nucleus</keyword>
<feature type="region of interest" description="Disordered" evidence="3">
    <location>
        <begin position="91"/>
        <end position="172"/>
    </location>
</feature>
<feature type="compositionally biased region" description="Low complexity" evidence="3">
    <location>
        <begin position="306"/>
        <end position="323"/>
    </location>
</feature>
<reference evidence="5" key="1">
    <citation type="submission" date="2014-11" db="EMBL/GenBank/DDBJ databases">
        <authorList>
            <person name="Otto D Thomas"/>
            <person name="Naeem Raeece"/>
        </authorList>
    </citation>
    <scope>NUCLEOTIDE SEQUENCE</scope>
</reference>
<feature type="compositionally biased region" description="Acidic residues" evidence="3">
    <location>
        <begin position="148"/>
        <end position="164"/>
    </location>
</feature>
<proteinExistence type="predicted"/>
<dbReference type="InterPro" id="IPR009071">
    <property type="entry name" value="HMG_box_dom"/>
</dbReference>
<dbReference type="GO" id="GO:0003677">
    <property type="term" value="F:DNA binding"/>
    <property type="evidence" value="ECO:0007669"/>
    <property type="project" value="UniProtKB-UniRule"/>
</dbReference>
<feature type="compositionally biased region" description="Low complexity" evidence="3">
    <location>
        <begin position="269"/>
        <end position="285"/>
    </location>
</feature>
<dbReference type="SUPFAM" id="SSF47095">
    <property type="entry name" value="HMG-box"/>
    <property type="match status" value="1"/>
</dbReference>
<keyword evidence="2" id="KW-0175">Coiled coil</keyword>
<dbReference type="EMBL" id="CDMZ01002893">
    <property type="protein sequence ID" value="CEM44301.1"/>
    <property type="molecule type" value="Genomic_DNA"/>
</dbReference>